<reference evidence="2" key="1">
    <citation type="submission" date="2016-03" db="EMBL/GenBank/DDBJ databases">
        <title>Updated assembly of Pseudogymnoascus destructans, the fungus causing white-nose syndrome of bats.</title>
        <authorList>
            <person name="Palmer J.M."/>
            <person name="Drees K.P."/>
            <person name="Foster J.T."/>
            <person name="Lindner D.L."/>
        </authorList>
    </citation>
    <scope>NUCLEOTIDE SEQUENCE [LARGE SCALE GENOMIC DNA]</scope>
    <source>
        <strain evidence="2">20631-21</strain>
    </source>
</reference>
<dbReference type="Pfam" id="PF09362">
    <property type="entry name" value="DUF1996"/>
    <property type="match status" value="1"/>
</dbReference>
<dbReference type="VEuPathDB" id="FungiDB:GMDG_02297"/>
<name>A0A177A486_9PEZI</name>
<dbReference type="PANTHER" id="PTHR43662">
    <property type="match status" value="1"/>
</dbReference>
<sequence>MGLNTAVNAKDTTCDKKIDKSNHWQPQLSHQNSDGSFDLIHFQGTAVYYLNRACDYEEGRTQCPSGFSPAAPLAGLRMVTGNPMRR</sequence>
<dbReference type="GeneID" id="36288997"/>
<dbReference type="EMBL" id="KV441401">
    <property type="protein sequence ID" value="OAF57075.1"/>
    <property type="molecule type" value="Genomic_DNA"/>
</dbReference>
<dbReference type="Proteomes" id="UP000077154">
    <property type="component" value="Unassembled WGS sequence"/>
</dbReference>
<feature type="domain" description="DUF1996" evidence="1">
    <location>
        <begin position="6"/>
        <end position="86"/>
    </location>
</feature>
<dbReference type="AlphaFoldDB" id="A0A177A486"/>
<protein>
    <recommendedName>
        <fullName evidence="1">DUF1996 domain-containing protein</fullName>
    </recommendedName>
</protein>
<accession>A0A177A486</accession>
<dbReference type="RefSeq" id="XP_024322366.1">
    <property type="nucleotide sequence ID" value="XM_024469542.1"/>
</dbReference>
<dbReference type="PANTHER" id="PTHR43662:SF3">
    <property type="entry name" value="DOMAIN PROTEIN, PUTATIVE (AFU_ORTHOLOGUE AFUA_6G11970)-RELATED"/>
    <property type="match status" value="1"/>
</dbReference>
<evidence type="ECO:0000313" key="2">
    <source>
        <dbReference type="EMBL" id="OAF57075.1"/>
    </source>
</evidence>
<proteinExistence type="predicted"/>
<organism evidence="2">
    <name type="scientific">Pseudogymnoascus destructans</name>
    <dbReference type="NCBI Taxonomy" id="655981"/>
    <lineage>
        <taxon>Eukaryota</taxon>
        <taxon>Fungi</taxon>
        <taxon>Dikarya</taxon>
        <taxon>Ascomycota</taxon>
        <taxon>Pezizomycotina</taxon>
        <taxon>Leotiomycetes</taxon>
        <taxon>Thelebolales</taxon>
        <taxon>Thelebolaceae</taxon>
        <taxon>Pseudogymnoascus</taxon>
    </lineage>
</organism>
<evidence type="ECO:0000259" key="1">
    <source>
        <dbReference type="Pfam" id="PF09362"/>
    </source>
</evidence>
<dbReference type="InterPro" id="IPR018535">
    <property type="entry name" value="DUF1996"/>
</dbReference>
<gene>
    <name evidence="2" type="ORF">VC83_05935</name>
</gene>
<dbReference type="OrthoDB" id="74764at2759"/>